<dbReference type="CDD" id="cd00130">
    <property type="entry name" value="PAS"/>
    <property type="match status" value="3"/>
</dbReference>
<evidence type="ECO:0000256" key="7">
    <source>
        <dbReference type="PROSITE-ProRule" id="PRU00169"/>
    </source>
</evidence>
<keyword evidence="8" id="KW-1133">Transmembrane helix</keyword>
<dbReference type="SUPFAM" id="SSF55874">
    <property type="entry name" value="ATPase domain of HSP90 chaperone/DNA topoisomerase II/histidine kinase"/>
    <property type="match status" value="1"/>
</dbReference>
<keyword evidence="8" id="KW-0812">Transmembrane</keyword>
<dbReference type="EMBL" id="JAAMPT010000198">
    <property type="protein sequence ID" value="NMH24293.1"/>
    <property type="molecule type" value="Genomic_DNA"/>
</dbReference>
<dbReference type="Gene3D" id="1.10.287.130">
    <property type="match status" value="1"/>
</dbReference>
<evidence type="ECO:0000259" key="11">
    <source>
        <dbReference type="PROSITE" id="PS50112"/>
    </source>
</evidence>
<dbReference type="Gene3D" id="3.30.450.40">
    <property type="match status" value="2"/>
</dbReference>
<dbReference type="CDD" id="cd16922">
    <property type="entry name" value="HATPase_EvgS-ArcB-TorS-like"/>
    <property type="match status" value="1"/>
</dbReference>
<dbReference type="Pfam" id="PF00512">
    <property type="entry name" value="HisKA"/>
    <property type="match status" value="1"/>
</dbReference>
<evidence type="ECO:0000259" key="12">
    <source>
        <dbReference type="PROSITE" id="PS50113"/>
    </source>
</evidence>
<dbReference type="InterPro" id="IPR036097">
    <property type="entry name" value="HisK_dim/P_sf"/>
</dbReference>
<dbReference type="Gene3D" id="3.40.50.2300">
    <property type="match status" value="1"/>
</dbReference>
<feature type="transmembrane region" description="Helical" evidence="8">
    <location>
        <begin position="71"/>
        <end position="90"/>
    </location>
</feature>
<feature type="transmembrane region" description="Helical" evidence="8">
    <location>
        <begin position="149"/>
        <end position="170"/>
    </location>
</feature>
<feature type="domain" description="Histidine kinase" evidence="9">
    <location>
        <begin position="912"/>
        <end position="1134"/>
    </location>
</feature>
<evidence type="ECO:0000313" key="14">
    <source>
        <dbReference type="Proteomes" id="UP000767947"/>
    </source>
</evidence>
<dbReference type="PROSITE" id="PS50109">
    <property type="entry name" value="HIS_KIN"/>
    <property type="match status" value="1"/>
</dbReference>
<dbReference type="InterPro" id="IPR011006">
    <property type="entry name" value="CheY-like_superfamily"/>
</dbReference>
<comment type="catalytic activity">
    <reaction evidence="1">
        <text>ATP + protein L-histidine = ADP + protein N-phospho-L-histidine.</text>
        <dbReference type="EC" id="2.7.13.3"/>
    </reaction>
</comment>
<feature type="domain" description="PAC" evidence="12">
    <location>
        <begin position="844"/>
        <end position="895"/>
    </location>
</feature>
<dbReference type="SMART" id="SM00448">
    <property type="entry name" value="REC"/>
    <property type="match status" value="1"/>
</dbReference>
<dbReference type="SMART" id="SM00387">
    <property type="entry name" value="HATPase_c"/>
    <property type="match status" value="1"/>
</dbReference>
<dbReference type="EC" id="2.7.13.3" evidence="2"/>
<dbReference type="InterPro" id="IPR013767">
    <property type="entry name" value="PAS_fold"/>
</dbReference>
<dbReference type="Pfam" id="PF00989">
    <property type="entry name" value="PAS"/>
    <property type="match status" value="1"/>
</dbReference>
<evidence type="ECO:0000259" key="10">
    <source>
        <dbReference type="PROSITE" id="PS50110"/>
    </source>
</evidence>
<dbReference type="InterPro" id="IPR035965">
    <property type="entry name" value="PAS-like_dom_sf"/>
</dbReference>
<feature type="transmembrane region" description="Helical" evidence="8">
    <location>
        <begin position="20"/>
        <end position="41"/>
    </location>
</feature>
<dbReference type="SMART" id="SM00091">
    <property type="entry name" value="PAS"/>
    <property type="match status" value="3"/>
</dbReference>
<dbReference type="PROSITE" id="PS50112">
    <property type="entry name" value="PAS"/>
    <property type="match status" value="3"/>
</dbReference>
<evidence type="ECO:0000256" key="2">
    <source>
        <dbReference type="ARBA" id="ARBA00012438"/>
    </source>
</evidence>
<sequence length="1285" mass="148405">MKDKLNLKFQSELEPKEQQYTLYLLFFGIAVPIIEIILQIFQVRAKSLLVVNLTIGLVLVLFYFLCTRNRFFIKHVNIVFMICYYSYFSYISYNVFFQKFELVSYISLIIAFFLSFFVLKNILNYTLFVTTIILLLICAYNFEIIERDYIIILICALILTSTIHLARYLALIDTKNKFIFTNLVVNNGNSIILTANRKGEISYCSDSIKGILGYDADEVLGLGYWKLTEDPEFIGEAYHDNFVDERLYVRKLKCKNGDYKFVQWKDKKYSEDIIIGIGQDVTEQVIVQNQYRSLIESANDLIYEIDYKGNIVFVNPFTIKVLGYSKEEVLGTNYTNFIRKDYIDSVKEFYELIPNNTSDYNDLVFPITKKDGDTIWVAQKVTVKKSDDDQKIGFTAIARDITLIKNLETEHFYRAAKIKTHNQVIKQLTSKSYSNKDGFHIILKNIIQTVATNCNISRISYWSYIPEGLRCESIYYLDSNRFEKHFFIDKTLFPKYLESLNTGVQIVASDVYNNKITEELCYDYFPKYNIKSLLDTPILINDKIIGILCFESVDTKRDWDNEDINFSRSIADLIAIAIESQMRNEAEKKLTYKSDILFEINKSTEKFLLSKNQDEIILGILSTIGDVINASRVSYFECNNDEQTISQRFRWLSEINGIAEPNPKLQKVPMILIKEIISTLSHNKSIAVNVRKEKNQETKKFLEQLNSKSILFVPIFVKSKFYGILIFDDTVNEREWSFDEISSLEILAKNISYALERNINETIIQENEEKFRLLADNIPGVVYLSKNDEHFSKIYLNDQVEKLTGYPKSDFLEGKKSFLDLVHPDEINDIITNQKEFIKEGKPFHFTYRIIKKNGEIAWIEEFGDAIHKDGEITSIEGIFIDVTERKLAENAIKDKEYAEAANKAKSEFLANMSHEIRTPLNGIIGFTELLMNTELESIQKKYMDTVNQSANSLMEVINNILDFSKIESGKIDLVIEKHKPEDIANQVIELIQHEANRKNLDLNLIIDKNVPKYIWIDYIRLKQILINLLSNAVKFTEKGSITLEISREKNENKKIAKLKFLVKDTGIGIKAKNQTKIFEAFSQEDASTTKRFGGTGLGLSISNQLLALMNSKLILNSKLGFGSEFSFDLKVKFTDEEKKNENRTHKTENLKSKSKIITSEPKEIIIAEDNKINMLLAKTLITQILPNATIIEFQNGKELIDEISKHNPDIILMDIQMPEINGYEATIEIRKNKKLIKTPIIALTAGTVVGEKEKCIEIGMNDYIPKPIDRENLKNIISNWITKS</sequence>
<dbReference type="PRINTS" id="PR00344">
    <property type="entry name" value="BCTRLSENSOR"/>
</dbReference>
<evidence type="ECO:0000259" key="9">
    <source>
        <dbReference type="PROSITE" id="PS50109"/>
    </source>
</evidence>
<keyword evidence="4" id="KW-0808">Transferase</keyword>
<feature type="transmembrane region" description="Helical" evidence="8">
    <location>
        <begin position="102"/>
        <end position="119"/>
    </location>
</feature>
<comment type="caution">
    <text evidence="13">The sequence shown here is derived from an EMBL/GenBank/DDBJ whole genome shotgun (WGS) entry which is preliminary data.</text>
</comment>
<reference evidence="13 14" key="1">
    <citation type="submission" date="2020-02" db="EMBL/GenBank/DDBJ databases">
        <title>Flavobacterium sp. genome.</title>
        <authorList>
            <person name="Jung H.S."/>
            <person name="Baek J.H."/>
            <person name="Jeon C.O."/>
        </authorList>
    </citation>
    <scope>NUCLEOTIDE SEQUENCE [LARGE SCALE GENOMIC DNA]</scope>
    <source>
        <strain evidence="13 14">SE-s27</strain>
    </source>
</reference>
<dbReference type="SMART" id="SM00065">
    <property type="entry name" value="GAF"/>
    <property type="match status" value="2"/>
</dbReference>
<feature type="transmembrane region" description="Helical" evidence="8">
    <location>
        <begin position="48"/>
        <end position="65"/>
    </location>
</feature>
<evidence type="ECO:0000256" key="6">
    <source>
        <dbReference type="ARBA" id="ARBA00023012"/>
    </source>
</evidence>
<dbReference type="SUPFAM" id="SSF55781">
    <property type="entry name" value="GAF domain-like"/>
    <property type="match status" value="2"/>
</dbReference>
<dbReference type="InterPro" id="IPR001789">
    <property type="entry name" value="Sig_transdc_resp-reg_receiver"/>
</dbReference>
<feature type="domain" description="PAS" evidence="11">
    <location>
        <begin position="767"/>
        <end position="841"/>
    </location>
</feature>
<keyword evidence="5" id="KW-0418">Kinase</keyword>
<feature type="transmembrane region" description="Helical" evidence="8">
    <location>
        <begin position="125"/>
        <end position="142"/>
    </location>
</feature>
<feature type="domain" description="Response regulatory" evidence="10">
    <location>
        <begin position="1164"/>
        <end position="1282"/>
    </location>
</feature>
<dbReference type="InterPro" id="IPR003594">
    <property type="entry name" value="HATPase_dom"/>
</dbReference>
<dbReference type="SUPFAM" id="SSF55785">
    <property type="entry name" value="PYP-like sensor domain (PAS domain)"/>
    <property type="match status" value="3"/>
</dbReference>
<dbReference type="PANTHER" id="PTHR45339">
    <property type="entry name" value="HYBRID SIGNAL TRANSDUCTION HISTIDINE KINASE J"/>
    <property type="match status" value="1"/>
</dbReference>
<dbReference type="InterPro" id="IPR003018">
    <property type="entry name" value="GAF"/>
</dbReference>
<evidence type="ECO:0000256" key="5">
    <source>
        <dbReference type="ARBA" id="ARBA00022777"/>
    </source>
</evidence>
<feature type="domain" description="PAS" evidence="11">
    <location>
        <begin position="184"/>
        <end position="221"/>
    </location>
</feature>
<dbReference type="SMART" id="SM00086">
    <property type="entry name" value="PAC"/>
    <property type="match status" value="3"/>
</dbReference>
<evidence type="ECO:0000256" key="1">
    <source>
        <dbReference type="ARBA" id="ARBA00000085"/>
    </source>
</evidence>
<dbReference type="Proteomes" id="UP000767947">
    <property type="component" value="Unassembled WGS sequence"/>
</dbReference>
<evidence type="ECO:0000256" key="8">
    <source>
        <dbReference type="SAM" id="Phobius"/>
    </source>
</evidence>
<feature type="modified residue" description="4-aspartylphosphate" evidence="7">
    <location>
        <position position="1215"/>
    </location>
</feature>
<dbReference type="InterPro" id="IPR003661">
    <property type="entry name" value="HisK_dim/P_dom"/>
</dbReference>
<dbReference type="RefSeq" id="WP_169522892.1">
    <property type="nucleotide sequence ID" value="NZ_JAAMPT010000198.1"/>
</dbReference>
<feature type="domain" description="PAS" evidence="11">
    <location>
        <begin position="287"/>
        <end position="357"/>
    </location>
</feature>
<organism evidence="13 14">
    <name type="scientific">Flavobacterium solisilvae</name>
    <dbReference type="NCBI Taxonomy" id="1852019"/>
    <lineage>
        <taxon>Bacteria</taxon>
        <taxon>Pseudomonadati</taxon>
        <taxon>Bacteroidota</taxon>
        <taxon>Flavobacteriia</taxon>
        <taxon>Flavobacteriales</taxon>
        <taxon>Flavobacteriaceae</taxon>
        <taxon>Flavobacterium</taxon>
    </lineage>
</organism>
<dbReference type="InterPro" id="IPR001610">
    <property type="entry name" value="PAC"/>
</dbReference>
<keyword evidence="14" id="KW-1185">Reference proteome</keyword>
<dbReference type="SUPFAM" id="SSF52172">
    <property type="entry name" value="CheY-like"/>
    <property type="match status" value="1"/>
</dbReference>
<dbReference type="InterPro" id="IPR000014">
    <property type="entry name" value="PAS"/>
</dbReference>
<dbReference type="InterPro" id="IPR029016">
    <property type="entry name" value="GAF-like_dom_sf"/>
</dbReference>
<keyword evidence="8" id="KW-0472">Membrane</keyword>
<dbReference type="CDD" id="cd00082">
    <property type="entry name" value="HisKA"/>
    <property type="match status" value="1"/>
</dbReference>
<dbReference type="Pfam" id="PF01590">
    <property type="entry name" value="GAF"/>
    <property type="match status" value="2"/>
</dbReference>
<gene>
    <name evidence="13" type="ORF">G6042_03315</name>
</gene>
<dbReference type="PROSITE" id="PS50113">
    <property type="entry name" value="PAC"/>
    <property type="match status" value="2"/>
</dbReference>
<dbReference type="InterPro" id="IPR004358">
    <property type="entry name" value="Sig_transdc_His_kin-like_C"/>
</dbReference>
<feature type="domain" description="PAC" evidence="12">
    <location>
        <begin position="361"/>
        <end position="413"/>
    </location>
</feature>
<dbReference type="SMART" id="SM00388">
    <property type="entry name" value="HisKA"/>
    <property type="match status" value="1"/>
</dbReference>
<accession>A0ABX1QT95</accession>
<evidence type="ECO:0000256" key="3">
    <source>
        <dbReference type="ARBA" id="ARBA00022553"/>
    </source>
</evidence>
<name>A0ABX1QT95_9FLAO</name>
<dbReference type="SUPFAM" id="SSF47384">
    <property type="entry name" value="Homodimeric domain of signal transducing histidine kinase"/>
    <property type="match status" value="1"/>
</dbReference>
<protein>
    <recommendedName>
        <fullName evidence="2">histidine kinase</fullName>
        <ecNumber evidence="2">2.7.13.3</ecNumber>
    </recommendedName>
</protein>
<evidence type="ECO:0000313" key="13">
    <source>
        <dbReference type="EMBL" id="NMH24293.1"/>
    </source>
</evidence>
<dbReference type="CDD" id="cd17546">
    <property type="entry name" value="REC_hyHK_CKI1_RcsC-like"/>
    <property type="match status" value="1"/>
</dbReference>
<dbReference type="Pfam" id="PF13426">
    <property type="entry name" value="PAS_9"/>
    <property type="match status" value="1"/>
</dbReference>
<dbReference type="Pfam" id="PF00072">
    <property type="entry name" value="Response_reg"/>
    <property type="match status" value="1"/>
</dbReference>
<dbReference type="Pfam" id="PF02518">
    <property type="entry name" value="HATPase_c"/>
    <property type="match status" value="1"/>
</dbReference>
<dbReference type="InterPro" id="IPR036890">
    <property type="entry name" value="HATPase_C_sf"/>
</dbReference>
<dbReference type="PROSITE" id="PS50110">
    <property type="entry name" value="RESPONSE_REGULATORY"/>
    <property type="match status" value="1"/>
</dbReference>
<dbReference type="InterPro" id="IPR013655">
    <property type="entry name" value="PAS_fold_3"/>
</dbReference>
<dbReference type="InterPro" id="IPR005467">
    <property type="entry name" value="His_kinase_dom"/>
</dbReference>
<dbReference type="Pfam" id="PF08447">
    <property type="entry name" value="PAS_3"/>
    <property type="match status" value="1"/>
</dbReference>
<dbReference type="Gene3D" id="3.30.565.10">
    <property type="entry name" value="Histidine kinase-like ATPase, C-terminal domain"/>
    <property type="match status" value="1"/>
</dbReference>
<dbReference type="InterPro" id="IPR000700">
    <property type="entry name" value="PAS-assoc_C"/>
</dbReference>
<keyword evidence="3 7" id="KW-0597">Phosphoprotein</keyword>
<evidence type="ECO:0000256" key="4">
    <source>
        <dbReference type="ARBA" id="ARBA00022679"/>
    </source>
</evidence>
<keyword evidence="6" id="KW-0902">Two-component regulatory system</keyword>
<dbReference type="Gene3D" id="3.30.450.20">
    <property type="entry name" value="PAS domain"/>
    <property type="match status" value="3"/>
</dbReference>
<dbReference type="PANTHER" id="PTHR45339:SF1">
    <property type="entry name" value="HYBRID SIGNAL TRANSDUCTION HISTIDINE KINASE J"/>
    <property type="match status" value="1"/>
</dbReference>
<proteinExistence type="predicted"/>
<dbReference type="NCBIfam" id="TIGR00229">
    <property type="entry name" value="sensory_box"/>
    <property type="match status" value="3"/>
</dbReference>